<protein>
    <submittedName>
        <fullName evidence="2">XRE family transcriptional regulator</fullName>
    </submittedName>
</protein>
<dbReference type="GO" id="GO:0003677">
    <property type="term" value="F:DNA binding"/>
    <property type="evidence" value="ECO:0007669"/>
    <property type="project" value="InterPro"/>
</dbReference>
<dbReference type="AlphaFoldDB" id="A0A4Q9V0Q4"/>
<evidence type="ECO:0000313" key="3">
    <source>
        <dbReference type="Proteomes" id="UP000293036"/>
    </source>
</evidence>
<dbReference type="EMBL" id="SJDT01000003">
    <property type="protein sequence ID" value="TBW22243.1"/>
    <property type="molecule type" value="Genomic_DNA"/>
</dbReference>
<dbReference type="SMART" id="SM00530">
    <property type="entry name" value="HTH_XRE"/>
    <property type="match status" value="1"/>
</dbReference>
<dbReference type="OrthoDB" id="3256054at2"/>
<comment type="caution">
    <text evidence="2">The sequence shown here is derived from an EMBL/GenBank/DDBJ whole genome shotgun (WGS) entry which is preliminary data.</text>
</comment>
<evidence type="ECO:0000313" key="2">
    <source>
        <dbReference type="EMBL" id="TBW22243.1"/>
    </source>
</evidence>
<evidence type="ECO:0000259" key="1">
    <source>
        <dbReference type="PROSITE" id="PS50943"/>
    </source>
</evidence>
<reference evidence="2 3" key="1">
    <citation type="submission" date="2019-02" db="EMBL/GenBank/DDBJ databases">
        <title>Arcanobacterium bovis sp. nov., isolated from the milk of a cow with mastitis.</title>
        <authorList>
            <person name="Sammra O."/>
            <person name="Foster G."/>
            <person name="Hassan A."/>
            <person name="Alssahen M."/>
            <person name="Laemmler C."/>
            <person name="Borowiak M."/>
            <person name="Malorny B."/>
            <person name="Abdulmawjood A."/>
        </authorList>
    </citation>
    <scope>NUCLEOTIDE SEQUENCE [LARGE SCALE GENOMIC DNA]</scope>
    <source>
        <strain evidence="2 3">C605018/01/1</strain>
    </source>
</reference>
<sequence length="119" mass="13712">MTLNQERRASVKAKREQARRDRELIEDLVAMRLRKGLTHQNVADKLSVSQSTISRFEARVTNPSQQFIRRYALAVGAGIKYEIVDSSPIYEQNFAVDQRYQISETSIYMSDAPSFQIKV</sequence>
<gene>
    <name evidence="2" type="ORF">EZJ44_05340</name>
</gene>
<dbReference type="RefSeq" id="WP_131281009.1">
    <property type="nucleotide sequence ID" value="NZ_JBHSLR010000009.1"/>
</dbReference>
<dbReference type="CDD" id="cd00093">
    <property type="entry name" value="HTH_XRE"/>
    <property type="match status" value="1"/>
</dbReference>
<dbReference type="Proteomes" id="UP000293036">
    <property type="component" value="Unassembled WGS sequence"/>
</dbReference>
<dbReference type="Gene3D" id="1.10.260.40">
    <property type="entry name" value="lambda repressor-like DNA-binding domains"/>
    <property type="match status" value="1"/>
</dbReference>
<dbReference type="InterPro" id="IPR001387">
    <property type="entry name" value="Cro/C1-type_HTH"/>
</dbReference>
<keyword evidence="3" id="KW-1185">Reference proteome</keyword>
<proteinExistence type="predicted"/>
<feature type="domain" description="HTH cro/C1-type" evidence="1">
    <location>
        <begin position="28"/>
        <end position="72"/>
    </location>
</feature>
<organism evidence="2 3">
    <name type="scientific">Arcanobacterium bovis</name>
    <dbReference type="NCBI Taxonomy" id="2529275"/>
    <lineage>
        <taxon>Bacteria</taxon>
        <taxon>Bacillati</taxon>
        <taxon>Actinomycetota</taxon>
        <taxon>Actinomycetes</taxon>
        <taxon>Actinomycetales</taxon>
        <taxon>Actinomycetaceae</taxon>
        <taxon>Arcanobacterium</taxon>
    </lineage>
</organism>
<dbReference type="SUPFAM" id="SSF47413">
    <property type="entry name" value="lambda repressor-like DNA-binding domains"/>
    <property type="match status" value="1"/>
</dbReference>
<dbReference type="Pfam" id="PF01381">
    <property type="entry name" value="HTH_3"/>
    <property type="match status" value="1"/>
</dbReference>
<name>A0A4Q9V0Q4_9ACTO</name>
<dbReference type="InterPro" id="IPR010982">
    <property type="entry name" value="Lambda_DNA-bd_dom_sf"/>
</dbReference>
<accession>A0A4Q9V0Q4</accession>
<dbReference type="PROSITE" id="PS50943">
    <property type="entry name" value="HTH_CROC1"/>
    <property type="match status" value="1"/>
</dbReference>